<feature type="compositionally biased region" description="Pro residues" evidence="15">
    <location>
        <begin position="141"/>
        <end position="155"/>
    </location>
</feature>
<keyword evidence="4" id="KW-1003">Cell membrane</keyword>
<evidence type="ECO:0000256" key="11">
    <source>
        <dbReference type="ARBA" id="ARBA00022840"/>
    </source>
</evidence>
<keyword evidence="5" id="KW-0997">Cell inner membrane</keyword>
<comment type="subcellular location">
    <subcellularLocation>
        <location evidence="2">Cell inner membrane</location>
        <topology evidence="2">Multi-pass membrane protein</topology>
    </subcellularLocation>
</comment>
<comment type="caution">
    <text evidence="19">The sequence shown here is derived from an EMBL/GenBank/DDBJ whole genome shotgun (WGS) entry which is preliminary data.</text>
</comment>
<name>A0ABW5CD08_9PROT</name>
<dbReference type="InterPro" id="IPR003660">
    <property type="entry name" value="HAMP_dom"/>
</dbReference>
<dbReference type="Gene3D" id="3.30.565.10">
    <property type="entry name" value="Histidine kinase-like ATPase, C-terminal domain"/>
    <property type="match status" value="1"/>
</dbReference>
<comment type="catalytic activity">
    <reaction evidence="1">
        <text>ATP + protein L-histidine = ADP + protein N-phospho-L-histidine.</text>
        <dbReference type="EC" id="2.7.13.3"/>
    </reaction>
</comment>
<dbReference type="Pfam" id="PF00512">
    <property type="entry name" value="HisKA"/>
    <property type="match status" value="1"/>
</dbReference>
<keyword evidence="12 16" id="KW-1133">Transmembrane helix</keyword>
<keyword evidence="13" id="KW-0902">Two-component regulatory system</keyword>
<keyword evidence="11 19" id="KW-0067">ATP-binding</keyword>
<dbReference type="CDD" id="cd00082">
    <property type="entry name" value="HisKA"/>
    <property type="match status" value="1"/>
</dbReference>
<evidence type="ECO:0000256" key="13">
    <source>
        <dbReference type="ARBA" id="ARBA00023012"/>
    </source>
</evidence>
<keyword evidence="9" id="KW-0547">Nucleotide-binding</keyword>
<dbReference type="PROSITE" id="PS50109">
    <property type="entry name" value="HIS_KIN"/>
    <property type="match status" value="1"/>
</dbReference>
<feature type="transmembrane region" description="Helical" evidence="16">
    <location>
        <begin position="223"/>
        <end position="242"/>
    </location>
</feature>
<dbReference type="Pfam" id="PF00672">
    <property type="entry name" value="HAMP"/>
    <property type="match status" value="1"/>
</dbReference>
<proteinExistence type="predicted"/>
<dbReference type="EMBL" id="JBHUIY010000036">
    <property type="protein sequence ID" value="MFD2235130.1"/>
    <property type="molecule type" value="Genomic_DNA"/>
</dbReference>
<feature type="domain" description="Histidine kinase" evidence="17">
    <location>
        <begin position="303"/>
        <end position="501"/>
    </location>
</feature>
<evidence type="ECO:0000256" key="1">
    <source>
        <dbReference type="ARBA" id="ARBA00000085"/>
    </source>
</evidence>
<sequence>MSRLRRALGRPWPDSVVGRTALVLVSALLLTATASVLLFENQRQQALEAIGGRNAAERVAALVALAEQTDPALRHATLRRLDTPRFRVGWGEQPVVVEEESFGFAAFVRATLETGLDGREIRVSTRPGPTGGPATGLFGRPPLPSGGHRPPPAPSPDREPPPEGGPPDWSARPDGGPPGDGVRPHPPRLIGPALRIAVRLSDQSWLNVLSPLDPGAPLWRPRFVLPLLAGLVLLTLAALVAVRRATQPFATFAAAAERLGVDVNAPPLPETGPREVRRAAHAFNVMQGRIRRFVHDRTQMLAAISHDLKTPITRLRLRAEFVEDDDQRARMLADLAEMEQMIAATLAFARDDAASEPRLRLDLAAMVQGMVEDMQDLGAPCAYEGPETLVIEGRPVALKRALANLIDNAVKYGGAARVGLAEPGAMVRLTIDDDGPGIPEEAFERVFAPFVRLETSRSRATGGTGLGLAVARAAALAHGGAITLANRPEGGLRVSFTLPRA</sequence>
<keyword evidence="20" id="KW-1185">Reference proteome</keyword>
<dbReference type="RefSeq" id="WP_377318023.1">
    <property type="nucleotide sequence ID" value="NZ_JBHUIY010000036.1"/>
</dbReference>
<dbReference type="GO" id="GO:0005524">
    <property type="term" value="F:ATP binding"/>
    <property type="evidence" value="ECO:0007669"/>
    <property type="project" value="UniProtKB-KW"/>
</dbReference>
<keyword evidence="14 16" id="KW-0472">Membrane</keyword>
<evidence type="ECO:0000256" key="6">
    <source>
        <dbReference type="ARBA" id="ARBA00022553"/>
    </source>
</evidence>
<gene>
    <name evidence="19" type="ORF">ACFSNB_15055</name>
</gene>
<dbReference type="InterPro" id="IPR005467">
    <property type="entry name" value="His_kinase_dom"/>
</dbReference>
<protein>
    <recommendedName>
        <fullName evidence="3">histidine kinase</fullName>
        <ecNumber evidence="3">2.7.13.3</ecNumber>
    </recommendedName>
</protein>
<keyword evidence="8 16" id="KW-0812">Transmembrane</keyword>
<keyword evidence="6" id="KW-0597">Phosphoprotein</keyword>
<evidence type="ECO:0000256" key="7">
    <source>
        <dbReference type="ARBA" id="ARBA00022679"/>
    </source>
</evidence>
<dbReference type="SUPFAM" id="SSF47384">
    <property type="entry name" value="Homodimeric domain of signal transducing histidine kinase"/>
    <property type="match status" value="1"/>
</dbReference>
<evidence type="ECO:0000256" key="10">
    <source>
        <dbReference type="ARBA" id="ARBA00022777"/>
    </source>
</evidence>
<dbReference type="InterPro" id="IPR050980">
    <property type="entry name" value="2C_sensor_his_kinase"/>
</dbReference>
<dbReference type="PRINTS" id="PR00344">
    <property type="entry name" value="BCTRLSENSOR"/>
</dbReference>
<evidence type="ECO:0000256" key="2">
    <source>
        <dbReference type="ARBA" id="ARBA00004429"/>
    </source>
</evidence>
<evidence type="ECO:0000313" key="19">
    <source>
        <dbReference type="EMBL" id="MFD2235130.1"/>
    </source>
</evidence>
<dbReference type="Proteomes" id="UP001597296">
    <property type="component" value="Unassembled WGS sequence"/>
</dbReference>
<accession>A0ABW5CD08</accession>
<dbReference type="EC" id="2.7.13.3" evidence="3"/>
<feature type="region of interest" description="Disordered" evidence="15">
    <location>
        <begin position="119"/>
        <end position="188"/>
    </location>
</feature>
<dbReference type="Gene3D" id="1.10.287.130">
    <property type="match status" value="1"/>
</dbReference>
<evidence type="ECO:0000256" key="9">
    <source>
        <dbReference type="ARBA" id="ARBA00022741"/>
    </source>
</evidence>
<dbReference type="Pfam" id="PF02518">
    <property type="entry name" value="HATPase_c"/>
    <property type="match status" value="1"/>
</dbReference>
<keyword evidence="7" id="KW-0808">Transferase</keyword>
<reference evidence="20" key="1">
    <citation type="journal article" date="2019" name="Int. J. Syst. Evol. Microbiol.">
        <title>The Global Catalogue of Microorganisms (GCM) 10K type strain sequencing project: providing services to taxonomists for standard genome sequencing and annotation.</title>
        <authorList>
            <consortium name="The Broad Institute Genomics Platform"/>
            <consortium name="The Broad Institute Genome Sequencing Center for Infectious Disease"/>
            <person name="Wu L."/>
            <person name="Ma J."/>
        </authorList>
    </citation>
    <scope>NUCLEOTIDE SEQUENCE [LARGE SCALE GENOMIC DNA]</scope>
    <source>
        <strain evidence="20">KCTC 15012</strain>
    </source>
</reference>
<dbReference type="InterPro" id="IPR003661">
    <property type="entry name" value="HisK_dim/P_dom"/>
</dbReference>
<keyword evidence="10" id="KW-0418">Kinase</keyword>
<dbReference type="SMART" id="SM00387">
    <property type="entry name" value="HATPase_c"/>
    <property type="match status" value="1"/>
</dbReference>
<dbReference type="PANTHER" id="PTHR44936">
    <property type="entry name" value="SENSOR PROTEIN CREC"/>
    <property type="match status" value="1"/>
</dbReference>
<evidence type="ECO:0000256" key="14">
    <source>
        <dbReference type="ARBA" id="ARBA00023136"/>
    </source>
</evidence>
<dbReference type="PANTHER" id="PTHR44936:SF5">
    <property type="entry name" value="SENSOR HISTIDINE KINASE ENVZ"/>
    <property type="match status" value="1"/>
</dbReference>
<evidence type="ECO:0000256" key="16">
    <source>
        <dbReference type="SAM" id="Phobius"/>
    </source>
</evidence>
<evidence type="ECO:0000256" key="3">
    <source>
        <dbReference type="ARBA" id="ARBA00012438"/>
    </source>
</evidence>
<dbReference type="SMART" id="SM00388">
    <property type="entry name" value="HisKA"/>
    <property type="match status" value="1"/>
</dbReference>
<organism evidence="19 20">
    <name type="scientific">Phaeospirillum tilakii</name>
    <dbReference type="NCBI Taxonomy" id="741673"/>
    <lineage>
        <taxon>Bacteria</taxon>
        <taxon>Pseudomonadati</taxon>
        <taxon>Pseudomonadota</taxon>
        <taxon>Alphaproteobacteria</taxon>
        <taxon>Rhodospirillales</taxon>
        <taxon>Rhodospirillaceae</taxon>
        <taxon>Phaeospirillum</taxon>
    </lineage>
</organism>
<dbReference type="SMART" id="SM00304">
    <property type="entry name" value="HAMP"/>
    <property type="match status" value="1"/>
</dbReference>
<dbReference type="InterPro" id="IPR004358">
    <property type="entry name" value="Sig_transdc_His_kin-like_C"/>
</dbReference>
<dbReference type="InterPro" id="IPR036097">
    <property type="entry name" value="HisK_dim/P_sf"/>
</dbReference>
<dbReference type="InterPro" id="IPR036890">
    <property type="entry name" value="HATPase_C_sf"/>
</dbReference>
<dbReference type="SUPFAM" id="SSF55874">
    <property type="entry name" value="ATPase domain of HSP90 chaperone/DNA topoisomerase II/histidine kinase"/>
    <property type="match status" value="1"/>
</dbReference>
<evidence type="ECO:0000259" key="18">
    <source>
        <dbReference type="PROSITE" id="PS50885"/>
    </source>
</evidence>
<evidence type="ECO:0000256" key="4">
    <source>
        <dbReference type="ARBA" id="ARBA00022475"/>
    </source>
</evidence>
<evidence type="ECO:0000256" key="15">
    <source>
        <dbReference type="SAM" id="MobiDB-lite"/>
    </source>
</evidence>
<dbReference type="PROSITE" id="PS50885">
    <property type="entry name" value="HAMP"/>
    <property type="match status" value="1"/>
</dbReference>
<evidence type="ECO:0000256" key="5">
    <source>
        <dbReference type="ARBA" id="ARBA00022519"/>
    </source>
</evidence>
<feature type="domain" description="HAMP" evidence="18">
    <location>
        <begin position="243"/>
        <end position="295"/>
    </location>
</feature>
<evidence type="ECO:0000259" key="17">
    <source>
        <dbReference type="PROSITE" id="PS50109"/>
    </source>
</evidence>
<evidence type="ECO:0000313" key="20">
    <source>
        <dbReference type="Proteomes" id="UP001597296"/>
    </source>
</evidence>
<dbReference type="InterPro" id="IPR003594">
    <property type="entry name" value="HATPase_dom"/>
</dbReference>
<evidence type="ECO:0000256" key="8">
    <source>
        <dbReference type="ARBA" id="ARBA00022692"/>
    </source>
</evidence>
<evidence type="ECO:0000256" key="12">
    <source>
        <dbReference type="ARBA" id="ARBA00022989"/>
    </source>
</evidence>